<accession>A0A381VQ43</accession>
<dbReference type="AlphaFoldDB" id="A0A381VQ43"/>
<name>A0A381VQ43_9ZZZZ</name>
<protein>
    <submittedName>
        <fullName evidence="1">Uncharacterized protein</fullName>
    </submittedName>
</protein>
<proteinExistence type="predicted"/>
<dbReference type="EMBL" id="UINC01009438">
    <property type="protein sequence ID" value="SVA42334.1"/>
    <property type="molecule type" value="Genomic_DNA"/>
</dbReference>
<feature type="non-terminal residue" evidence="1">
    <location>
        <position position="1"/>
    </location>
</feature>
<feature type="non-terminal residue" evidence="1">
    <location>
        <position position="188"/>
    </location>
</feature>
<organism evidence="1">
    <name type="scientific">marine metagenome</name>
    <dbReference type="NCBI Taxonomy" id="408172"/>
    <lineage>
        <taxon>unclassified sequences</taxon>
        <taxon>metagenomes</taxon>
        <taxon>ecological metagenomes</taxon>
    </lineage>
</organism>
<evidence type="ECO:0000313" key="1">
    <source>
        <dbReference type="EMBL" id="SVA42334.1"/>
    </source>
</evidence>
<sequence>VVLGALAVGVALFAADSVPRGVGVELPTAPAEVSTSGTAGDLWFCLGPTADLDGIAGRVVTLVSHDPDDAEGRVTVADDTGRAVERTVRVAAGGHLDVWPGQSVPGATWAAVTVEVPAGQVVVEDAITGSGPDGGVDSGPCTTATSASWQVPWATTSRPGNRAALLLYNPFRAPAVADLRFIGDIGRR</sequence>
<gene>
    <name evidence="1" type="ORF">METZ01_LOCUS95188</name>
</gene>
<reference evidence="1" key="1">
    <citation type="submission" date="2018-05" db="EMBL/GenBank/DDBJ databases">
        <authorList>
            <person name="Lanie J.A."/>
            <person name="Ng W.-L."/>
            <person name="Kazmierczak K.M."/>
            <person name="Andrzejewski T.M."/>
            <person name="Davidsen T.M."/>
            <person name="Wayne K.J."/>
            <person name="Tettelin H."/>
            <person name="Glass J.I."/>
            <person name="Rusch D."/>
            <person name="Podicherti R."/>
            <person name="Tsui H.-C.T."/>
            <person name="Winkler M.E."/>
        </authorList>
    </citation>
    <scope>NUCLEOTIDE SEQUENCE</scope>
</reference>